<sequence length="87" mass="9766">MLGEQIEDLARLSVGRREGEVCFQFSGASSPPILLVESLAVISYLGQSLQTGPPARYLYTPLYERKFALIGLRDNMAHRKRKVSRRG</sequence>
<gene>
    <name evidence="1" type="ORF">EYF80_012474</name>
</gene>
<evidence type="ECO:0000313" key="2">
    <source>
        <dbReference type="Proteomes" id="UP000314294"/>
    </source>
</evidence>
<evidence type="ECO:0000313" key="1">
    <source>
        <dbReference type="EMBL" id="TNN77360.1"/>
    </source>
</evidence>
<keyword evidence="2" id="KW-1185">Reference proteome</keyword>
<reference evidence="1 2" key="1">
    <citation type="submission" date="2019-03" db="EMBL/GenBank/DDBJ databases">
        <title>First draft genome of Liparis tanakae, snailfish: a comprehensive survey of snailfish specific genes.</title>
        <authorList>
            <person name="Kim W."/>
            <person name="Song I."/>
            <person name="Jeong J.-H."/>
            <person name="Kim D."/>
            <person name="Kim S."/>
            <person name="Ryu S."/>
            <person name="Song J.Y."/>
            <person name="Lee S.K."/>
        </authorList>
    </citation>
    <scope>NUCLEOTIDE SEQUENCE [LARGE SCALE GENOMIC DNA]</scope>
    <source>
        <tissue evidence="1">Muscle</tissue>
    </source>
</reference>
<dbReference type="EMBL" id="SRLO01000084">
    <property type="protein sequence ID" value="TNN77360.1"/>
    <property type="molecule type" value="Genomic_DNA"/>
</dbReference>
<organism evidence="1 2">
    <name type="scientific">Liparis tanakae</name>
    <name type="common">Tanaka's snailfish</name>
    <dbReference type="NCBI Taxonomy" id="230148"/>
    <lineage>
        <taxon>Eukaryota</taxon>
        <taxon>Metazoa</taxon>
        <taxon>Chordata</taxon>
        <taxon>Craniata</taxon>
        <taxon>Vertebrata</taxon>
        <taxon>Euteleostomi</taxon>
        <taxon>Actinopterygii</taxon>
        <taxon>Neopterygii</taxon>
        <taxon>Teleostei</taxon>
        <taxon>Neoteleostei</taxon>
        <taxon>Acanthomorphata</taxon>
        <taxon>Eupercaria</taxon>
        <taxon>Perciformes</taxon>
        <taxon>Cottioidei</taxon>
        <taxon>Cottales</taxon>
        <taxon>Liparidae</taxon>
        <taxon>Liparis</taxon>
    </lineage>
</organism>
<comment type="caution">
    <text evidence="1">The sequence shown here is derived from an EMBL/GenBank/DDBJ whole genome shotgun (WGS) entry which is preliminary data.</text>
</comment>
<dbReference type="Proteomes" id="UP000314294">
    <property type="component" value="Unassembled WGS sequence"/>
</dbReference>
<accession>A0A4Z2IHC5</accession>
<protein>
    <submittedName>
        <fullName evidence="1">Uncharacterized protein</fullName>
    </submittedName>
</protein>
<proteinExistence type="predicted"/>
<name>A0A4Z2IHC5_9TELE</name>
<dbReference type="AlphaFoldDB" id="A0A4Z2IHC5"/>